<feature type="compositionally biased region" description="Polar residues" evidence="12">
    <location>
        <begin position="13"/>
        <end position="24"/>
    </location>
</feature>
<sequence length="285" mass="30971">MSNLSTQEDDRVLNSNKMSTTMKPSSADALLPSSNKYPFWFGGSASAMATLLTHPLDLVKVRIQSTITPVRLSMAGMTTRVITTEGYAGLYTGLSAAILRQFTYSTIRFGVYEDLKSRLSHDTKASHSPMMLICLPALSGFIGGVAGNPADIVNVRMQSDMTRPLAEQRYYKHVFDGITHIIRTEGLSSLYRGVGANALRATLMNSSQLASYDMAKASCIRTFGMNDDTITHLVASSLAGVVATTVCSPVDVVKTRIMGSTNGEHAWQIIKRLILSKSPMWAFKG</sequence>
<dbReference type="InterPro" id="IPR023395">
    <property type="entry name" value="MCP_dom_sf"/>
</dbReference>
<dbReference type="InterPro" id="IPR002067">
    <property type="entry name" value="MCP"/>
</dbReference>
<dbReference type="OrthoDB" id="448427at2759"/>
<dbReference type="Pfam" id="PF00153">
    <property type="entry name" value="Mito_carr"/>
    <property type="match status" value="3"/>
</dbReference>
<evidence type="ECO:0000256" key="9">
    <source>
        <dbReference type="ARBA" id="ARBA00023136"/>
    </source>
</evidence>
<feature type="repeat" description="Solcar" evidence="10">
    <location>
        <begin position="127"/>
        <end position="218"/>
    </location>
</feature>
<dbReference type="PROSITE" id="PS50920">
    <property type="entry name" value="SOLCAR"/>
    <property type="match status" value="3"/>
</dbReference>
<comment type="subcellular location">
    <subcellularLocation>
        <location evidence="1">Mitochondrion inner membrane</location>
        <topology evidence="1">Multi-pass membrane protein</topology>
    </subcellularLocation>
</comment>
<evidence type="ECO:0000313" key="14">
    <source>
        <dbReference type="Proteomes" id="UP000582016"/>
    </source>
</evidence>
<keyword evidence="3 11" id="KW-0813">Transport</keyword>
<dbReference type="PRINTS" id="PR00926">
    <property type="entry name" value="MITOCARRIER"/>
</dbReference>
<proteinExistence type="inferred from homology"/>
<reference evidence="13 14" key="1">
    <citation type="submission" date="2020-05" db="EMBL/GenBank/DDBJ databases">
        <title>Identification and distribution of gene clusters putatively required for synthesis of sphingolipid metabolism inhibitors in phylogenetically diverse species of the filamentous fungus Fusarium.</title>
        <authorList>
            <person name="Kim H.-S."/>
            <person name="Busman M."/>
            <person name="Brown D.W."/>
            <person name="Divon H."/>
            <person name="Uhlig S."/>
            <person name="Proctor R.H."/>
        </authorList>
    </citation>
    <scope>NUCLEOTIDE SEQUENCE [LARGE SCALE GENOMIC DNA]</scope>
    <source>
        <strain evidence="13 14">NRRL 13617</strain>
    </source>
</reference>
<feature type="region of interest" description="Disordered" evidence="12">
    <location>
        <begin position="1"/>
        <end position="27"/>
    </location>
</feature>
<feature type="repeat" description="Solcar" evidence="10">
    <location>
        <begin position="33"/>
        <end position="118"/>
    </location>
</feature>
<keyword evidence="8" id="KW-0496">Mitochondrion</keyword>
<name>A0A8H5NC93_9HYPO</name>
<dbReference type="SUPFAM" id="SSF103506">
    <property type="entry name" value="Mitochondrial carrier"/>
    <property type="match status" value="1"/>
</dbReference>
<evidence type="ECO:0000256" key="1">
    <source>
        <dbReference type="ARBA" id="ARBA00004448"/>
    </source>
</evidence>
<evidence type="ECO:0000256" key="12">
    <source>
        <dbReference type="SAM" id="MobiDB-lite"/>
    </source>
</evidence>
<evidence type="ECO:0000256" key="7">
    <source>
        <dbReference type="ARBA" id="ARBA00022989"/>
    </source>
</evidence>
<evidence type="ECO:0000256" key="3">
    <source>
        <dbReference type="ARBA" id="ARBA00022448"/>
    </source>
</evidence>
<keyword evidence="9 10" id="KW-0472">Membrane</keyword>
<dbReference type="GO" id="GO:0055085">
    <property type="term" value="P:transmembrane transport"/>
    <property type="evidence" value="ECO:0007669"/>
    <property type="project" value="InterPro"/>
</dbReference>
<evidence type="ECO:0000256" key="4">
    <source>
        <dbReference type="ARBA" id="ARBA00022692"/>
    </source>
</evidence>
<dbReference type="InterPro" id="IPR050391">
    <property type="entry name" value="Mito_Metabolite_Transporter"/>
</dbReference>
<keyword evidence="5" id="KW-0677">Repeat</keyword>
<organism evidence="13 14">
    <name type="scientific">Fusarium phyllophilum</name>
    <dbReference type="NCBI Taxonomy" id="47803"/>
    <lineage>
        <taxon>Eukaryota</taxon>
        <taxon>Fungi</taxon>
        <taxon>Dikarya</taxon>
        <taxon>Ascomycota</taxon>
        <taxon>Pezizomycotina</taxon>
        <taxon>Sordariomycetes</taxon>
        <taxon>Hypocreomycetidae</taxon>
        <taxon>Hypocreales</taxon>
        <taxon>Nectriaceae</taxon>
        <taxon>Fusarium</taxon>
        <taxon>Fusarium fujikuroi species complex</taxon>
    </lineage>
</organism>
<dbReference type="Gene3D" id="1.50.40.10">
    <property type="entry name" value="Mitochondrial carrier domain"/>
    <property type="match status" value="1"/>
</dbReference>
<evidence type="ECO:0000256" key="11">
    <source>
        <dbReference type="RuleBase" id="RU000488"/>
    </source>
</evidence>
<evidence type="ECO:0000256" key="5">
    <source>
        <dbReference type="ARBA" id="ARBA00022737"/>
    </source>
</evidence>
<dbReference type="InterPro" id="IPR018108">
    <property type="entry name" value="MCP_transmembrane"/>
</dbReference>
<dbReference type="Proteomes" id="UP000582016">
    <property type="component" value="Unassembled WGS sequence"/>
</dbReference>
<evidence type="ECO:0000256" key="2">
    <source>
        <dbReference type="ARBA" id="ARBA00006375"/>
    </source>
</evidence>
<protein>
    <submittedName>
        <fullName evidence="13">Mitochondrial dicarboxylate transporter</fullName>
    </submittedName>
</protein>
<evidence type="ECO:0000256" key="10">
    <source>
        <dbReference type="PROSITE-ProRule" id="PRU00282"/>
    </source>
</evidence>
<feature type="repeat" description="Solcar" evidence="10">
    <location>
        <begin position="227"/>
        <end position="285"/>
    </location>
</feature>
<comment type="similarity">
    <text evidence="2 11">Belongs to the mitochondrial carrier (TC 2.A.29) family.</text>
</comment>
<dbReference type="EMBL" id="JAAOAQ010000247">
    <property type="protein sequence ID" value="KAF5559794.1"/>
    <property type="molecule type" value="Genomic_DNA"/>
</dbReference>
<dbReference type="GO" id="GO:0005743">
    <property type="term" value="C:mitochondrial inner membrane"/>
    <property type="evidence" value="ECO:0007669"/>
    <property type="project" value="UniProtKB-SubCell"/>
</dbReference>
<keyword evidence="7" id="KW-1133">Transmembrane helix</keyword>
<gene>
    <name evidence="13" type="ORF">FPHYL_6894</name>
</gene>
<evidence type="ECO:0000256" key="6">
    <source>
        <dbReference type="ARBA" id="ARBA00022792"/>
    </source>
</evidence>
<dbReference type="PANTHER" id="PTHR45618">
    <property type="entry name" value="MITOCHONDRIAL DICARBOXYLATE CARRIER-RELATED"/>
    <property type="match status" value="1"/>
</dbReference>
<evidence type="ECO:0000313" key="13">
    <source>
        <dbReference type="EMBL" id="KAF5559794.1"/>
    </source>
</evidence>
<keyword evidence="4 10" id="KW-0812">Transmembrane</keyword>
<accession>A0A8H5NC93</accession>
<keyword evidence="6" id="KW-0999">Mitochondrion inner membrane</keyword>
<dbReference type="AlphaFoldDB" id="A0A8H5NC93"/>
<evidence type="ECO:0000256" key="8">
    <source>
        <dbReference type="ARBA" id="ARBA00023128"/>
    </source>
</evidence>
<keyword evidence="14" id="KW-1185">Reference proteome</keyword>
<comment type="caution">
    <text evidence="13">The sequence shown here is derived from an EMBL/GenBank/DDBJ whole genome shotgun (WGS) entry which is preliminary data.</text>
</comment>